<dbReference type="InterPro" id="IPR017850">
    <property type="entry name" value="Alkaline_phosphatase_core_sf"/>
</dbReference>
<proteinExistence type="inferred from homology"/>
<dbReference type="EMBL" id="BAABKM010000002">
    <property type="protein sequence ID" value="GAA4695353.1"/>
    <property type="molecule type" value="Genomic_DNA"/>
</dbReference>
<dbReference type="InterPro" id="IPR024607">
    <property type="entry name" value="Sulfatase_CS"/>
</dbReference>
<evidence type="ECO:0000256" key="2">
    <source>
        <dbReference type="ARBA" id="ARBA00022723"/>
    </source>
</evidence>
<comment type="caution">
    <text evidence="6">The sequence shown here is derived from an EMBL/GenBank/DDBJ whole genome shotgun (WGS) entry which is preliminary data.</text>
</comment>
<organism evidence="6 7">
    <name type="scientific">Nocardioides conyzicola</name>
    <dbReference type="NCBI Taxonomy" id="1651781"/>
    <lineage>
        <taxon>Bacteria</taxon>
        <taxon>Bacillati</taxon>
        <taxon>Actinomycetota</taxon>
        <taxon>Actinomycetes</taxon>
        <taxon>Propionibacteriales</taxon>
        <taxon>Nocardioidaceae</taxon>
        <taxon>Nocardioides</taxon>
    </lineage>
</organism>
<evidence type="ECO:0000256" key="3">
    <source>
        <dbReference type="ARBA" id="ARBA00022801"/>
    </source>
</evidence>
<keyword evidence="7" id="KW-1185">Reference proteome</keyword>
<dbReference type="PANTHER" id="PTHR42693">
    <property type="entry name" value="ARYLSULFATASE FAMILY MEMBER"/>
    <property type="match status" value="1"/>
</dbReference>
<dbReference type="SUPFAM" id="SSF49899">
    <property type="entry name" value="Concanavalin A-like lectins/glucanases"/>
    <property type="match status" value="1"/>
</dbReference>
<feature type="domain" description="Sulfatase N-terminal" evidence="5">
    <location>
        <begin position="35"/>
        <end position="447"/>
    </location>
</feature>
<dbReference type="PROSITE" id="PS00149">
    <property type="entry name" value="SULFATASE_2"/>
    <property type="match status" value="1"/>
</dbReference>
<dbReference type="SUPFAM" id="SSF53649">
    <property type="entry name" value="Alkaline phosphatase-like"/>
    <property type="match status" value="1"/>
</dbReference>
<comment type="similarity">
    <text evidence="1">Belongs to the sulfatase family.</text>
</comment>
<dbReference type="InterPro" id="IPR013320">
    <property type="entry name" value="ConA-like_dom_sf"/>
</dbReference>
<dbReference type="Pfam" id="PF00884">
    <property type="entry name" value="Sulfatase"/>
    <property type="match status" value="1"/>
</dbReference>
<evidence type="ECO:0000256" key="4">
    <source>
        <dbReference type="ARBA" id="ARBA00022837"/>
    </source>
</evidence>
<reference evidence="7" key="1">
    <citation type="journal article" date="2019" name="Int. J. Syst. Evol. Microbiol.">
        <title>The Global Catalogue of Microorganisms (GCM) 10K type strain sequencing project: providing services to taxonomists for standard genome sequencing and annotation.</title>
        <authorList>
            <consortium name="The Broad Institute Genomics Platform"/>
            <consortium name="The Broad Institute Genome Sequencing Center for Infectious Disease"/>
            <person name="Wu L."/>
            <person name="Ma J."/>
        </authorList>
    </citation>
    <scope>NUCLEOTIDE SEQUENCE [LARGE SCALE GENOMIC DNA]</scope>
    <source>
        <strain evidence="7">JCM 18531</strain>
    </source>
</reference>
<sequence>MSDRIAGMQTQRITSRVETSEPRFVPYPRPGADAPHVLMVVLDDIGFAQLGCFGSGIATPHIDRLAAEGLRYNRFHVTSVCSATRAALLTGRNHHAVGMGVTQEAALGFPGYTGRIPRSAATLARVLRDHGYNTLAVGKWHLAPKNEYSASGPFDRWPLGQGFERYYGFLGAETSQWAPELVRDNTHIDPPYTPEEGYHLTEDLVDQAIRMVQDQQQAESRKPFFLYVAPGAAHAPHQVTEEWVAPYAGQFDDGWEAWRQRAFDRQVAEGIIPADTVLPERPPWIPDWETLPADQRRLFARYMEVFAGFVTHTDHHLGRLFSYLEELGIAEDTIVMLMSDNGASAEGGTTGTLNEAAGWLGMAEDVSESIARIDEIGGPDAYNHYPYGWAWAGNAPLRLWKRYAWLGGVRTPLVVRWGDRLAGRGGVRPQFVHAVDLYATVLDAAGIVSPETVDGVTQQPVEGTSLLPSFAAADAEEHRRLQYFEMFGSRAIYHDGWMAVTDHVANQFDERAHLVGSHDHDTDRWSLFHLAEDFSESRDLADEQPGRVRRLEELWWAEAGRNQVLPLFEFPGSMAHMHPGEFPPPTVGRYAPGGGPVQESQLPSLMGGFELTASVVVPEGGAEGIITAVGDRHGGWATYLLDGRLVATVAMLDRTTRLAAPVPVPAGEHVLSVRYVPGREPRLELAVDGVDVASAPLPGLVFFPNLGSSGAGLLVGRDRGIAVGADYRPPFAFTGTLSRVELRSGRPGARPDAGAELRVALAGD</sequence>
<dbReference type="Gene3D" id="3.30.1120.10">
    <property type="match status" value="1"/>
</dbReference>
<protein>
    <submittedName>
        <fullName evidence="6">Arylsulfatase</fullName>
    </submittedName>
</protein>
<dbReference type="InterPro" id="IPR050738">
    <property type="entry name" value="Sulfatase"/>
</dbReference>
<dbReference type="Proteomes" id="UP001499974">
    <property type="component" value="Unassembled WGS sequence"/>
</dbReference>
<evidence type="ECO:0000313" key="6">
    <source>
        <dbReference type="EMBL" id="GAA4695353.1"/>
    </source>
</evidence>
<dbReference type="Gene3D" id="3.40.720.10">
    <property type="entry name" value="Alkaline Phosphatase, subunit A"/>
    <property type="match status" value="1"/>
</dbReference>
<keyword evidence="2" id="KW-0479">Metal-binding</keyword>
<dbReference type="InterPro" id="IPR000917">
    <property type="entry name" value="Sulfatase_N"/>
</dbReference>
<evidence type="ECO:0000313" key="7">
    <source>
        <dbReference type="Proteomes" id="UP001499974"/>
    </source>
</evidence>
<evidence type="ECO:0000259" key="5">
    <source>
        <dbReference type="Pfam" id="PF00884"/>
    </source>
</evidence>
<dbReference type="CDD" id="cd16025">
    <property type="entry name" value="PAS_like"/>
    <property type="match status" value="1"/>
</dbReference>
<accession>A0ABP8WWR9</accession>
<name>A0ABP8WWR9_9ACTN</name>
<keyword evidence="4" id="KW-0106">Calcium</keyword>
<evidence type="ECO:0000256" key="1">
    <source>
        <dbReference type="ARBA" id="ARBA00008779"/>
    </source>
</evidence>
<dbReference type="PANTHER" id="PTHR42693:SF43">
    <property type="entry name" value="BLL2667 PROTEIN"/>
    <property type="match status" value="1"/>
</dbReference>
<keyword evidence="3" id="KW-0378">Hydrolase</keyword>
<gene>
    <name evidence="6" type="ORF">GCM10023349_08250</name>
</gene>